<dbReference type="InterPro" id="IPR001611">
    <property type="entry name" value="Leu-rich_rpt"/>
</dbReference>
<dbReference type="PANTHER" id="PTHR24111">
    <property type="entry name" value="LEUCINE-RICH REPEAT-CONTAINING PROTEIN 34"/>
    <property type="match status" value="1"/>
</dbReference>
<keyword evidence="1" id="KW-0677">Repeat</keyword>
<dbReference type="Proteomes" id="UP000695562">
    <property type="component" value="Unassembled WGS sequence"/>
</dbReference>
<dbReference type="EMBL" id="AJWJ01000038">
    <property type="protein sequence ID" value="KAF2077116.1"/>
    <property type="molecule type" value="Genomic_DNA"/>
</dbReference>
<reference evidence="2" key="1">
    <citation type="submission" date="2020-01" db="EMBL/GenBank/DDBJ databases">
        <title>Development of genomics and gene disruption for Polysphondylium violaceum indicates a role for the polyketide synthase stlB in stalk morphogenesis.</title>
        <authorList>
            <person name="Narita B."/>
            <person name="Kawabe Y."/>
            <person name="Kin K."/>
            <person name="Saito T."/>
            <person name="Gibbs R."/>
            <person name="Kuspa A."/>
            <person name="Muzny D."/>
            <person name="Queller D."/>
            <person name="Richards S."/>
            <person name="Strassman J."/>
            <person name="Sucgang R."/>
            <person name="Worley K."/>
            <person name="Schaap P."/>
        </authorList>
    </citation>
    <scope>NUCLEOTIDE SEQUENCE</scope>
    <source>
        <strain evidence="2">QSvi11</strain>
    </source>
</reference>
<protein>
    <recommendedName>
        <fullName evidence="4">F-box domain-containing protein</fullName>
    </recommendedName>
</protein>
<dbReference type="PANTHER" id="PTHR24111:SF0">
    <property type="entry name" value="LEUCINE-RICH REPEAT-CONTAINING PROTEIN"/>
    <property type="match status" value="1"/>
</dbReference>
<name>A0A8J4UW30_9MYCE</name>
<dbReference type="InterPro" id="IPR052201">
    <property type="entry name" value="LRR-containing_regulator"/>
</dbReference>
<dbReference type="Gene3D" id="3.80.10.10">
    <property type="entry name" value="Ribonuclease Inhibitor"/>
    <property type="match status" value="2"/>
</dbReference>
<evidence type="ECO:0000313" key="2">
    <source>
        <dbReference type="EMBL" id="KAF2077116.1"/>
    </source>
</evidence>
<organism evidence="2 3">
    <name type="scientific">Polysphondylium violaceum</name>
    <dbReference type="NCBI Taxonomy" id="133409"/>
    <lineage>
        <taxon>Eukaryota</taxon>
        <taxon>Amoebozoa</taxon>
        <taxon>Evosea</taxon>
        <taxon>Eumycetozoa</taxon>
        <taxon>Dictyostelia</taxon>
        <taxon>Dictyosteliales</taxon>
        <taxon>Dictyosteliaceae</taxon>
        <taxon>Polysphondylium</taxon>
    </lineage>
</organism>
<dbReference type="AlphaFoldDB" id="A0A8J4UW30"/>
<comment type="caution">
    <text evidence="2">The sequence shown here is derived from an EMBL/GenBank/DDBJ whole genome shotgun (WGS) entry which is preliminary data.</text>
</comment>
<dbReference type="OrthoDB" id="15784at2759"/>
<keyword evidence="3" id="KW-1185">Reference proteome</keyword>
<sequence length="276" mass="30526">MGNKAIKAEQGNGSDFLIDFYEKKKLEINFIPGTLLLKIFKLVHKGELPSQDFLNITLVCKLWRYYSFHSIISIKLVPEKLQSLLIPYKTSVLDNAIQSIHEMIIQSTSLHTVDLSNSELDRSRAQIISEALKSSICVKNINFEYCYLDCATLSILCQGLAMNTTVTFINFKNNKIGPQGALSIAKCLESNRVLSSVNLSNNEIGNQGAIAIGDVLKSNKSKVKLDLSHNHINGEGVSAIIKARQQNNSSKTSYVYNSGLKFITMNGKCTTTINAS</sequence>
<dbReference type="SUPFAM" id="SSF52047">
    <property type="entry name" value="RNI-like"/>
    <property type="match status" value="1"/>
</dbReference>
<proteinExistence type="predicted"/>
<evidence type="ECO:0008006" key="4">
    <source>
        <dbReference type="Google" id="ProtNLM"/>
    </source>
</evidence>
<dbReference type="SMART" id="SM00368">
    <property type="entry name" value="LRR_RI"/>
    <property type="match status" value="4"/>
</dbReference>
<gene>
    <name evidence="2" type="ORF">CYY_001563</name>
</gene>
<evidence type="ECO:0000313" key="3">
    <source>
        <dbReference type="Proteomes" id="UP000695562"/>
    </source>
</evidence>
<dbReference type="Pfam" id="PF13516">
    <property type="entry name" value="LRR_6"/>
    <property type="match status" value="3"/>
</dbReference>
<evidence type="ECO:0000256" key="1">
    <source>
        <dbReference type="ARBA" id="ARBA00022737"/>
    </source>
</evidence>
<accession>A0A8J4UW30</accession>
<dbReference type="InterPro" id="IPR032675">
    <property type="entry name" value="LRR_dom_sf"/>
</dbReference>